<keyword evidence="3" id="KW-1185">Reference proteome</keyword>
<sequence>MREEVPKRGDGPAVLPEGSVTAVTHGGGGNCPEVRGKSKNVTPPAGATRRSQEGWGFSRSIMQLNQASPGRGGGAQEFMEVFEQESSIVGAEIKDPQTPLGLWFTNLVPGHSRGFAAGRIDPVPKEIAPGFVNTGDDGRGNFERAHSVSGDGREDGINNLESASHG</sequence>
<proteinExistence type="predicted"/>
<protein>
    <submittedName>
        <fullName evidence="2">Uncharacterized protein</fullName>
    </submittedName>
</protein>
<evidence type="ECO:0000313" key="2">
    <source>
        <dbReference type="EMBL" id="KAG8062320.1"/>
    </source>
</evidence>
<feature type="compositionally biased region" description="Basic and acidic residues" evidence="1">
    <location>
        <begin position="1"/>
        <end position="10"/>
    </location>
</feature>
<feature type="region of interest" description="Disordered" evidence="1">
    <location>
        <begin position="1"/>
        <end position="55"/>
    </location>
</feature>
<name>A0A8J5SKP7_ZIZPA</name>
<organism evidence="2 3">
    <name type="scientific">Zizania palustris</name>
    <name type="common">Northern wild rice</name>
    <dbReference type="NCBI Taxonomy" id="103762"/>
    <lineage>
        <taxon>Eukaryota</taxon>
        <taxon>Viridiplantae</taxon>
        <taxon>Streptophyta</taxon>
        <taxon>Embryophyta</taxon>
        <taxon>Tracheophyta</taxon>
        <taxon>Spermatophyta</taxon>
        <taxon>Magnoliopsida</taxon>
        <taxon>Liliopsida</taxon>
        <taxon>Poales</taxon>
        <taxon>Poaceae</taxon>
        <taxon>BOP clade</taxon>
        <taxon>Oryzoideae</taxon>
        <taxon>Oryzeae</taxon>
        <taxon>Zizaniinae</taxon>
        <taxon>Zizania</taxon>
    </lineage>
</organism>
<dbReference type="AlphaFoldDB" id="A0A8J5SKP7"/>
<gene>
    <name evidence="2" type="ORF">GUJ93_ZPchr0003g16708</name>
</gene>
<reference evidence="2" key="2">
    <citation type="submission" date="2021-02" db="EMBL/GenBank/DDBJ databases">
        <authorList>
            <person name="Kimball J.A."/>
            <person name="Haas M.W."/>
            <person name="Macchietto M."/>
            <person name="Kono T."/>
            <person name="Duquette J."/>
            <person name="Shao M."/>
        </authorList>
    </citation>
    <scope>NUCLEOTIDE SEQUENCE</scope>
    <source>
        <tissue evidence="2">Fresh leaf tissue</tissue>
    </source>
</reference>
<reference evidence="2" key="1">
    <citation type="journal article" date="2021" name="bioRxiv">
        <title>Whole Genome Assembly and Annotation of Northern Wild Rice, Zizania palustris L., Supports a Whole Genome Duplication in the Zizania Genus.</title>
        <authorList>
            <person name="Haas M."/>
            <person name="Kono T."/>
            <person name="Macchietto M."/>
            <person name="Millas R."/>
            <person name="McGilp L."/>
            <person name="Shao M."/>
            <person name="Duquette J."/>
            <person name="Hirsch C.N."/>
            <person name="Kimball J."/>
        </authorList>
    </citation>
    <scope>NUCLEOTIDE SEQUENCE</scope>
    <source>
        <tissue evidence="2">Fresh leaf tissue</tissue>
    </source>
</reference>
<comment type="caution">
    <text evidence="2">The sequence shown here is derived from an EMBL/GenBank/DDBJ whole genome shotgun (WGS) entry which is preliminary data.</text>
</comment>
<feature type="compositionally biased region" description="Basic and acidic residues" evidence="1">
    <location>
        <begin position="136"/>
        <end position="156"/>
    </location>
</feature>
<feature type="region of interest" description="Disordered" evidence="1">
    <location>
        <begin position="132"/>
        <end position="166"/>
    </location>
</feature>
<evidence type="ECO:0000313" key="3">
    <source>
        <dbReference type="Proteomes" id="UP000729402"/>
    </source>
</evidence>
<accession>A0A8J5SKP7</accession>
<evidence type="ECO:0000256" key="1">
    <source>
        <dbReference type="SAM" id="MobiDB-lite"/>
    </source>
</evidence>
<dbReference type="Proteomes" id="UP000729402">
    <property type="component" value="Unassembled WGS sequence"/>
</dbReference>
<dbReference type="EMBL" id="JAAALK010000286">
    <property type="protein sequence ID" value="KAG8062320.1"/>
    <property type="molecule type" value="Genomic_DNA"/>
</dbReference>